<feature type="signal peptide" evidence="6">
    <location>
        <begin position="1"/>
        <end position="28"/>
    </location>
</feature>
<comment type="caution">
    <text evidence="8">The sequence shown here is derived from an EMBL/GenBank/DDBJ whole genome shotgun (WGS) entry which is preliminary data.</text>
</comment>
<organism evidence="8 9">
    <name type="scientific">Brevibacillus choshinensis</name>
    <dbReference type="NCBI Taxonomy" id="54911"/>
    <lineage>
        <taxon>Bacteria</taxon>
        <taxon>Bacillati</taxon>
        <taxon>Bacillota</taxon>
        <taxon>Bacilli</taxon>
        <taxon>Bacillales</taxon>
        <taxon>Paenibacillaceae</taxon>
        <taxon>Brevibacillus</taxon>
    </lineage>
</organism>
<dbReference type="PROSITE" id="PS51257">
    <property type="entry name" value="PROKAR_LIPOPROTEIN"/>
    <property type="match status" value="1"/>
</dbReference>
<keyword evidence="4 6" id="KW-0732">Signal</keyword>
<evidence type="ECO:0000313" key="8">
    <source>
        <dbReference type="EMBL" id="KQL47271.1"/>
    </source>
</evidence>
<name>A0ABR5N9J5_BRECH</name>
<dbReference type="PANTHER" id="PTHR30532:SF21">
    <property type="entry name" value="SIDEROPHORE-BINDING LIPOPROTEIN YFIY-RELATED"/>
    <property type="match status" value="1"/>
</dbReference>
<keyword evidence="9" id="KW-1185">Reference proteome</keyword>
<dbReference type="Gene3D" id="3.40.50.1980">
    <property type="entry name" value="Nitrogenase molybdenum iron protein domain"/>
    <property type="match status" value="2"/>
</dbReference>
<accession>A0ABR5N9J5</accession>
<dbReference type="SUPFAM" id="SSF53807">
    <property type="entry name" value="Helical backbone' metal receptor"/>
    <property type="match status" value="1"/>
</dbReference>
<gene>
    <name evidence="8" type="ORF">AN963_16005</name>
</gene>
<protein>
    <submittedName>
        <fullName evidence="8">ABC transporter substrate-binding protein</fullName>
    </submittedName>
</protein>
<dbReference type="InterPro" id="IPR051313">
    <property type="entry name" value="Bact_iron-sidero_bind"/>
</dbReference>
<comment type="subcellular location">
    <subcellularLocation>
        <location evidence="1">Cell envelope</location>
    </subcellularLocation>
</comment>
<evidence type="ECO:0000256" key="6">
    <source>
        <dbReference type="SAM" id="SignalP"/>
    </source>
</evidence>
<evidence type="ECO:0000313" key="9">
    <source>
        <dbReference type="Proteomes" id="UP000051063"/>
    </source>
</evidence>
<evidence type="ECO:0000256" key="1">
    <source>
        <dbReference type="ARBA" id="ARBA00004196"/>
    </source>
</evidence>
<evidence type="ECO:0000256" key="2">
    <source>
        <dbReference type="ARBA" id="ARBA00008814"/>
    </source>
</evidence>
<dbReference type="Proteomes" id="UP000051063">
    <property type="component" value="Unassembled WGS sequence"/>
</dbReference>
<dbReference type="InterPro" id="IPR002491">
    <property type="entry name" value="ABC_transptr_periplasmic_BD"/>
</dbReference>
<sequence>MVREGISLFTKGKIVLLMLMMLSLLVSACGSQTAAPATNATQTPAATDSTTPAAEEARTITHAMGETKITGTPQRIVVLTNQGTESLLALGIKPVGAVKSWIGEPWFDHIKDQMGGVEVVGDETQPNMELIASLKPDLILGTKVRQEKIYSQLLSIAPTVFTENLGDSMIENFELYAKAVNKEAEGAAVLKAFHKNIDEAKTKLGDKTKMQVSLARFQPGKVRVYYKNNFAGVILEKIGFARPEAQNKDEFTADIAKEQMAVLDGDVFFYFASDREGDDGATQTVKEWLSDPLAQNMDVTKKNRTYQVNEAIWNSSGGIIAANLMVKDIEKIFADINQ</sequence>
<keyword evidence="3" id="KW-0813">Transport</keyword>
<evidence type="ECO:0000256" key="5">
    <source>
        <dbReference type="SAM" id="MobiDB-lite"/>
    </source>
</evidence>
<proteinExistence type="inferred from homology"/>
<dbReference type="PROSITE" id="PS50983">
    <property type="entry name" value="FE_B12_PBP"/>
    <property type="match status" value="1"/>
</dbReference>
<dbReference type="Pfam" id="PF01497">
    <property type="entry name" value="Peripla_BP_2"/>
    <property type="match status" value="1"/>
</dbReference>
<dbReference type="EMBL" id="LJJB01000010">
    <property type="protein sequence ID" value="KQL47271.1"/>
    <property type="molecule type" value="Genomic_DNA"/>
</dbReference>
<comment type="similarity">
    <text evidence="2">Belongs to the bacterial solute-binding protein 8 family.</text>
</comment>
<dbReference type="PANTHER" id="PTHR30532">
    <property type="entry name" value="IRON III DICITRATE-BINDING PERIPLASMIC PROTEIN"/>
    <property type="match status" value="1"/>
</dbReference>
<feature type="compositionally biased region" description="Low complexity" evidence="5">
    <location>
        <begin position="36"/>
        <end position="54"/>
    </location>
</feature>
<feature type="chain" id="PRO_5046421779" evidence="6">
    <location>
        <begin position="29"/>
        <end position="338"/>
    </location>
</feature>
<evidence type="ECO:0000259" key="7">
    <source>
        <dbReference type="PROSITE" id="PS50983"/>
    </source>
</evidence>
<feature type="region of interest" description="Disordered" evidence="5">
    <location>
        <begin position="36"/>
        <end position="55"/>
    </location>
</feature>
<evidence type="ECO:0000256" key="3">
    <source>
        <dbReference type="ARBA" id="ARBA00022448"/>
    </source>
</evidence>
<dbReference type="CDD" id="cd01146">
    <property type="entry name" value="FhuD"/>
    <property type="match status" value="1"/>
</dbReference>
<reference evidence="8 9" key="1">
    <citation type="submission" date="2015-09" db="EMBL/GenBank/DDBJ databases">
        <title>Genome sequencing project for genomic taxonomy and phylogenomics of Bacillus-like bacteria.</title>
        <authorList>
            <person name="Liu B."/>
            <person name="Wang J."/>
            <person name="Zhu Y."/>
            <person name="Liu G."/>
            <person name="Chen Q."/>
            <person name="Chen Z."/>
            <person name="Lan J."/>
            <person name="Che J."/>
            <person name="Ge C."/>
            <person name="Shi H."/>
            <person name="Pan Z."/>
            <person name="Liu X."/>
        </authorList>
    </citation>
    <scope>NUCLEOTIDE SEQUENCE [LARGE SCALE GENOMIC DNA]</scope>
    <source>
        <strain evidence="8 9">DSM 8552</strain>
    </source>
</reference>
<evidence type="ECO:0000256" key="4">
    <source>
        <dbReference type="ARBA" id="ARBA00022729"/>
    </source>
</evidence>
<feature type="domain" description="Fe/B12 periplasmic-binding" evidence="7">
    <location>
        <begin position="75"/>
        <end position="337"/>
    </location>
</feature>